<dbReference type="AlphaFoldDB" id="A0A8H7T8Y1"/>
<dbReference type="Proteomes" id="UP000664132">
    <property type="component" value="Unassembled WGS sequence"/>
</dbReference>
<comment type="caution">
    <text evidence="2">The sequence shown here is derived from an EMBL/GenBank/DDBJ whole genome shotgun (WGS) entry which is preliminary data.</text>
</comment>
<proteinExistence type="predicted"/>
<evidence type="ECO:0000256" key="1">
    <source>
        <dbReference type="SAM" id="MobiDB-lite"/>
    </source>
</evidence>
<feature type="compositionally biased region" description="Low complexity" evidence="1">
    <location>
        <begin position="92"/>
        <end position="112"/>
    </location>
</feature>
<gene>
    <name evidence="2" type="ORF">IFR04_012419</name>
</gene>
<feature type="compositionally biased region" description="Gly residues" evidence="1">
    <location>
        <begin position="113"/>
        <end position="124"/>
    </location>
</feature>
<feature type="region of interest" description="Disordered" evidence="1">
    <location>
        <begin position="68"/>
        <end position="124"/>
    </location>
</feature>
<accession>A0A8H7T8Y1</accession>
<evidence type="ECO:0000313" key="3">
    <source>
        <dbReference type="Proteomes" id="UP000664132"/>
    </source>
</evidence>
<organism evidence="2 3">
    <name type="scientific">Cadophora malorum</name>
    <dbReference type="NCBI Taxonomy" id="108018"/>
    <lineage>
        <taxon>Eukaryota</taxon>
        <taxon>Fungi</taxon>
        <taxon>Dikarya</taxon>
        <taxon>Ascomycota</taxon>
        <taxon>Pezizomycotina</taxon>
        <taxon>Leotiomycetes</taxon>
        <taxon>Helotiales</taxon>
        <taxon>Ploettnerulaceae</taxon>
        <taxon>Cadophora</taxon>
    </lineage>
</organism>
<reference evidence="2" key="1">
    <citation type="submission" date="2021-02" db="EMBL/GenBank/DDBJ databases">
        <title>Genome sequence Cadophora malorum strain M34.</title>
        <authorList>
            <person name="Stefanovic E."/>
            <person name="Vu D."/>
            <person name="Scully C."/>
            <person name="Dijksterhuis J."/>
            <person name="Roader J."/>
            <person name="Houbraken J."/>
        </authorList>
    </citation>
    <scope>NUCLEOTIDE SEQUENCE</scope>
    <source>
        <strain evidence="2">M34</strain>
    </source>
</reference>
<sequence length="124" mass="12894">MILHVLITFYLYRLIGHMRTRFPPISSDYKSTDSSFSDSRNSIAGGPGGYVHVVEVPPQGGHVNVVRRPGEPPPADAGGYVNVGRGAGRGGDAANMGAHPAPQRGRGAANVRRGGGGGAVNVRH</sequence>
<protein>
    <submittedName>
        <fullName evidence="2">Uncharacterized protein</fullName>
    </submittedName>
</protein>
<evidence type="ECO:0000313" key="2">
    <source>
        <dbReference type="EMBL" id="KAG4414456.1"/>
    </source>
</evidence>
<keyword evidence="3" id="KW-1185">Reference proteome</keyword>
<name>A0A8H7T8Y1_9HELO</name>
<dbReference type="EMBL" id="JAFJYH010000264">
    <property type="protein sequence ID" value="KAG4414456.1"/>
    <property type="molecule type" value="Genomic_DNA"/>
</dbReference>